<keyword evidence="3" id="KW-0449">Lipoprotein</keyword>
<evidence type="ECO:0000313" key="6">
    <source>
        <dbReference type="Proteomes" id="UP000179243"/>
    </source>
</evidence>
<evidence type="ECO:0000256" key="2">
    <source>
        <dbReference type="PIRNR" id="PIRNR036893"/>
    </source>
</evidence>
<sequence length="172" mass="19311">MCRLLCLVFLPFICMSCRQKTPEFQPITSFDLNRYLGTWYEIARLPASFENGLVSVTAYYSLMENGLVKVVNKGIKDGKIKTAVGKAVVAGAAGEGYFRVSFFGPFYGDYVIVELDERYTYAMVASSKNYLWILSRTPVLEESIRTALIEKAKNLGFATENLYFTPQNSSGE</sequence>
<keyword evidence="3" id="KW-0564">Palmitate</keyword>
<accession>A0A1F7F8T3</accession>
<dbReference type="EMBL" id="MFYX01000098">
    <property type="protein sequence ID" value="OGK03033.1"/>
    <property type="molecule type" value="Genomic_DNA"/>
</dbReference>
<dbReference type="GO" id="GO:0006950">
    <property type="term" value="P:response to stress"/>
    <property type="evidence" value="ECO:0007669"/>
    <property type="project" value="UniProtKB-ARBA"/>
</dbReference>
<dbReference type="CDD" id="cd19438">
    <property type="entry name" value="lipocalin_Blc-like"/>
    <property type="match status" value="1"/>
</dbReference>
<dbReference type="InterPro" id="IPR047202">
    <property type="entry name" value="Lipocalin_Blc-like_dom"/>
</dbReference>
<feature type="lipid moiety-binding region" description="N-palmitoyl cysteine" evidence="3">
    <location>
        <position position="14"/>
    </location>
</feature>
<name>A0A1F7F8T3_UNCRA</name>
<feature type="domain" description="Lipocalin/cytosolic fatty-acid binding" evidence="4">
    <location>
        <begin position="30"/>
        <end position="167"/>
    </location>
</feature>
<dbReference type="Proteomes" id="UP000179243">
    <property type="component" value="Unassembled WGS sequence"/>
</dbReference>
<dbReference type="PANTHER" id="PTHR10612:SF34">
    <property type="entry name" value="APOLIPOPROTEIN D"/>
    <property type="match status" value="1"/>
</dbReference>
<evidence type="ECO:0000313" key="5">
    <source>
        <dbReference type="EMBL" id="OGK03033.1"/>
    </source>
</evidence>
<evidence type="ECO:0000256" key="3">
    <source>
        <dbReference type="PIRSR" id="PIRSR036893-52"/>
    </source>
</evidence>
<dbReference type="SUPFAM" id="SSF50814">
    <property type="entry name" value="Lipocalins"/>
    <property type="match status" value="1"/>
</dbReference>
<dbReference type="PRINTS" id="PR01171">
    <property type="entry name" value="BCTLIPOCALIN"/>
</dbReference>
<evidence type="ECO:0000259" key="4">
    <source>
        <dbReference type="Pfam" id="PF08212"/>
    </source>
</evidence>
<dbReference type="PROSITE" id="PS00213">
    <property type="entry name" value="LIPOCALIN"/>
    <property type="match status" value="1"/>
</dbReference>
<protein>
    <recommendedName>
        <fullName evidence="4">Lipocalin/cytosolic fatty-acid binding domain-containing protein</fullName>
    </recommendedName>
</protein>
<dbReference type="InterPro" id="IPR022271">
    <property type="entry name" value="Lipocalin_ApoD"/>
</dbReference>
<evidence type="ECO:0000256" key="1">
    <source>
        <dbReference type="ARBA" id="ARBA00006889"/>
    </source>
</evidence>
<gene>
    <name evidence="5" type="ORF">A2519_21310</name>
</gene>
<dbReference type="InterPro" id="IPR022272">
    <property type="entry name" value="Lipocalin_CS"/>
</dbReference>
<dbReference type="InterPro" id="IPR002446">
    <property type="entry name" value="Lipocalin_bac"/>
</dbReference>
<dbReference type="AlphaFoldDB" id="A0A1F7F8T3"/>
<dbReference type="PANTHER" id="PTHR10612">
    <property type="entry name" value="APOLIPOPROTEIN D"/>
    <property type="match status" value="1"/>
</dbReference>
<proteinExistence type="inferred from homology"/>
<dbReference type="Pfam" id="PF08212">
    <property type="entry name" value="Lipocalin_2"/>
    <property type="match status" value="1"/>
</dbReference>
<dbReference type="InterPro" id="IPR012674">
    <property type="entry name" value="Calycin"/>
</dbReference>
<comment type="similarity">
    <text evidence="1 2">Belongs to the calycin superfamily. Lipocalin family.</text>
</comment>
<dbReference type="Gene3D" id="2.40.128.20">
    <property type="match status" value="1"/>
</dbReference>
<dbReference type="PIRSF" id="PIRSF036893">
    <property type="entry name" value="Lipocalin_ApoD"/>
    <property type="match status" value="1"/>
</dbReference>
<reference evidence="5 6" key="1">
    <citation type="journal article" date="2016" name="Nat. Commun.">
        <title>Thousands of microbial genomes shed light on interconnected biogeochemical processes in an aquifer system.</title>
        <authorList>
            <person name="Anantharaman K."/>
            <person name="Brown C.T."/>
            <person name="Hug L.A."/>
            <person name="Sharon I."/>
            <person name="Castelle C.J."/>
            <person name="Probst A.J."/>
            <person name="Thomas B.C."/>
            <person name="Singh A."/>
            <person name="Wilkins M.J."/>
            <person name="Karaoz U."/>
            <person name="Brodie E.L."/>
            <person name="Williams K.H."/>
            <person name="Hubbard S.S."/>
            <person name="Banfield J.F."/>
        </authorList>
    </citation>
    <scope>NUCLEOTIDE SEQUENCE [LARGE SCALE GENOMIC DNA]</scope>
</reference>
<dbReference type="InterPro" id="IPR000566">
    <property type="entry name" value="Lipocln_cytosolic_FA-bd_dom"/>
</dbReference>
<comment type="caution">
    <text evidence="5">The sequence shown here is derived from an EMBL/GenBank/DDBJ whole genome shotgun (WGS) entry which is preliminary data.</text>
</comment>
<organism evidence="5 6">
    <name type="scientific">Candidatus Raymondbacteria bacterium RIFOXYD12_FULL_49_13</name>
    <dbReference type="NCBI Taxonomy" id="1817890"/>
    <lineage>
        <taxon>Bacteria</taxon>
        <taxon>Raymondiibacteriota</taxon>
    </lineage>
</organism>
<feature type="lipid moiety-binding region" description="S-diacylglycerol cysteine" evidence="3">
    <location>
        <position position="14"/>
    </location>
</feature>